<dbReference type="RefSeq" id="WP_185131699.1">
    <property type="nucleotide sequence ID" value="NZ_JACJVO010000032.1"/>
</dbReference>
<dbReference type="SUPFAM" id="SSF50129">
    <property type="entry name" value="GroES-like"/>
    <property type="match status" value="1"/>
</dbReference>
<dbReference type="Pfam" id="PF00107">
    <property type="entry name" value="ADH_zinc_N"/>
    <property type="match status" value="1"/>
</dbReference>
<gene>
    <name evidence="6" type="ORF">H7C18_24240</name>
</gene>
<evidence type="ECO:0000256" key="1">
    <source>
        <dbReference type="ARBA" id="ARBA00022723"/>
    </source>
</evidence>
<keyword evidence="7" id="KW-1185">Reference proteome</keyword>
<evidence type="ECO:0000256" key="3">
    <source>
        <dbReference type="ARBA" id="ARBA00023002"/>
    </source>
</evidence>
<dbReference type="InterPro" id="IPR011032">
    <property type="entry name" value="GroES-like_sf"/>
</dbReference>
<dbReference type="Pfam" id="PF08240">
    <property type="entry name" value="ADH_N"/>
    <property type="match status" value="1"/>
</dbReference>
<accession>A0A7X0VXV9</accession>
<evidence type="ECO:0000259" key="5">
    <source>
        <dbReference type="SMART" id="SM00829"/>
    </source>
</evidence>
<dbReference type="SUPFAM" id="SSF51735">
    <property type="entry name" value="NAD(P)-binding Rossmann-fold domains"/>
    <property type="match status" value="1"/>
</dbReference>
<keyword evidence="2 4" id="KW-0862">Zinc</keyword>
<protein>
    <submittedName>
        <fullName evidence="6">Alcohol dehydrogenase catalytic domain-containing protein</fullName>
    </submittedName>
</protein>
<dbReference type="SMART" id="SM00829">
    <property type="entry name" value="PKS_ER"/>
    <property type="match status" value="1"/>
</dbReference>
<dbReference type="Gene3D" id="3.90.180.10">
    <property type="entry name" value="Medium-chain alcohol dehydrogenases, catalytic domain"/>
    <property type="match status" value="1"/>
</dbReference>
<feature type="domain" description="Enoyl reductase (ER)" evidence="5">
    <location>
        <begin position="1"/>
        <end position="334"/>
    </location>
</feature>
<evidence type="ECO:0000256" key="4">
    <source>
        <dbReference type="RuleBase" id="RU361277"/>
    </source>
</evidence>
<dbReference type="PROSITE" id="PS00059">
    <property type="entry name" value="ADH_ZINC"/>
    <property type="match status" value="1"/>
</dbReference>
<keyword evidence="1 4" id="KW-0479">Metal-binding</keyword>
<sequence>MEALVWKDTGVETERSLQPPANNDREVLIRVRAAGVCTTDIHMIQGKLNFAKPPWILGHEMAGVVERTGAEVAGWKAGDAVVVDPVVSCGNCTYCQQGKKHLCSRGGELGTTCGQGGYGQYVVVPPSNLYRLPAGMSFVEGAMMEPLNCTMGAVDRVPRMAGAHAVVFGPGPAGLLFAQLAKVYGASTVTMVGMDNERLELGKRLGADLVVNIRSPEERKRLDDMRFDVAIEASGSPDAVRDCFALAASGGTVVLYGLSGLDRPSIVSDQVVGKDLTVVTCISAPHLWEQGIRLTASGRINVKDMVTHPVPFDDAQGVLNDILKGRFRGTKAVILHNKA</sequence>
<dbReference type="AlphaFoldDB" id="A0A7X0VXV9"/>
<dbReference type="InterPro" id="IPR020843">
    <property type="entry name" value="ER"/>
</dbReference>
<dbReference type="PANTHER" id="PTHR43401:SF2">
    <property type="entry name" value="L-THREONINE 3-DEHYDROGENASE"/>
    <property type="match status" value="1"/>
</dbReference>
<dbReference type="Proteomes" id="UP000564644">
    <property type="component" value="Unassembled WGS sequence"/>
</dbReference>
<organism evidence="6 7">
    <name type="scientific">Cohnella zeiphila</name>
    <dbReference type="NCBI Taxonomy" id="2761120"/>
    <lineage>
        <taxon>Bacteria</taxon>
        <taxon>Bacillati</taxon>
        <taxon>Bacillota</taxon>
        <taxon>Bacilli</taxon>
        <taxon>Bacillales</taxon>
        <taxon>Paenibacillaceae</taxon>
        <taxon>Cohnella</taxon>
    </lineage>
</organism>
<comment type="similarity">
    <text evidence="4">Belongs to the zinc-containing alcohol dehydrogenase family.</text>
</comment>
<name>A0A7X0VXV9_9BACL</name>
<reference evidence="6 7" key="1">
    <citation type="submission" date="2020-08" db="EMBL/GenBank/DDBJ databases">
        <title>Cohnella phylogeny.</title>
        <authorList>
            <person name="Dunlap C."/>
        </authorList>
    </citation>
    <scope>NUCLEOTIDE SEQUENCE [LARGE SCALE GENOMIC DNA]</scope>
    <source>
        <strain evidence="6 7">CBP 2801</strain>
    </source>
</reference>
<dbReference type="InterPro" id="IPR036291">
    <property type="entry name" value="NAD(P)-bd_dom_sf"/>
</dbReference>
<keyword evidence="3" id="KW-0560">Oxidoreductase</keyword>
<evidence type="ECO:0000256" key="2">
    <source>
        <dbReference type="ARBA" id="ARBA00022833"/>
    </source>
</evidence>
<dbReference type="PANTHER" id="PTHR43401">
    <property type="entry name" value="L-THREONINE 3-DEHYDROGENASE"/>
    <property type="match status" value="1"/>
</dbReference>
<dbReference type="GO" id="GO:0016491">
    <property type="term" value="F:oxidoreductase activity"/>
    <property type="evidence" value="ECO:0007669"/>
    <property type="project" value="UniProtKB-KW"/>
</dbReference>
<dbReference type="InterPro" id="IPR013149">
    <property type="entry name" value="ADH-like_C"/>
</dbReference>
<dbReference type="InterPro" id="IPR013154">
    <property type="entry name" value="ADH-like_N"/>
</dbReference>
<dbReference type="Gene3D" id="3.40.50.720">
    <property type="entry name" value="NAD(P)-binding Rossmann-like Domain"/>
    <property type="match status" value="1"/>
</dbReference>
<evidence type="ECO:0000313" key="6">
    <source>
        <dbReference type="EMBL" id="MBB6734035.1"/>
    </source>
</evidence>
<dbReference type="GO" id="GO:0008270">
    <property type="term" value="F:zinc ion binding"/>
    <property type="evidence" value="ECO:0007669"/>
    <property type="project" value="InterPro"/>
</dbReference>
<proteinExistence type="inferred from homology"/>
<evidence type="ECO:0000313" key="7">
    <source>
        <dbReference type="Proteomes" id="UP000564644"/>
    </source>
</evidence>
<comment type="cofactor">
    <cofactor evidence="4">
        <name>Zn(2+)</name>
        <dbReference type="ChEBI" id="CHEBI:29105"/>
    </cofactor>
</comment>
<comment type="caution">
    <text evidence="6">The sequence shown here is derived from an EMBL/GenBank/DDBJ whole genome shotgun (WGS) entry which is preliminary data.</text>
</comment>
<dbReference type="InterPro" id="IPR050129">
    <property type="entry name" value="Zn_alcohol_dh"/>
</dbReference>
<dbReference type="InterPro" id="IPR002328">
    <property type="entry name" value="ADH_Zn_CS"/>
</dbReference>
<dbReference type="EMBL" id="JACJVO010000032">
    <property type="protein sequence ID" value="MBB6734035.1"/>
    <property type="molecule type" value="Genomic_DNA"/>
</dbReference>